<gene>
    <name evidence="2" type="ORF">Cgig2_009857</name>
</gene>
<evidence type="ECO:0000256" key="1">
    <source>
        <dbReference type="SAM" id="MobiDB-lite"/>
    </source>
</evidence>
<comment type="caution">
    <text evidence="2">The sequence shown here is derived from an EMBL/GenBank/DDBJ whole genome shotgun (WGS) entry which is preliminary data.</text>
</comment>
<reference evidence="2" key="1">
    <citation type="submission" date="2022-04" db="EMBL/GenBank/DDBJ databases">
        <title>Carnegiea gigantea Genome sequencing and assembly v2.</title>
        <authorList>
            <person name="Copetti D."/>
            <person name="Sanderson M.J."/>
            <person name="Burquez A."/>
            <person name="Wojciechowski M.F."/>
        </authorList>
    </citation>
    <scope>NUCLEOTIDE SEQUENCE</scope>
    <source>
        <strain evidence="2">SGP5-SGP5p</strain>
        <tissue evidence="2">Aerial part</tissue>
    </source>
</reference>
<accession>A0A9Q1KM47</accession>
<organism evidence="2 3">
    <name type="scientific">Carnegiea gigantea</name>
    <dbReference type="NCBI Taxonomy" id="171969"/>
    <lineage>
        <taxon>Eukaryota</taxon>
        <taxon>Viridiplantae</taxon>
        <taxon>Streptophyta</taxon>
        <taxon>Embryophyta</taxon>
        <taxon>Tracheophyta</taxon>
        <taxon>Spermatophyta</taxon>
        <taxon>Magnoliopsida</taxon>
        <taxon>eudicotyledons</taxon>
        <taxon>Gunneridae</taxon>
        <taxon>Pentapetalae</taxon>
        <taxon>Caryophyllales</taxon>
        <taxon>Cactineae</taxon>
        <taxon>Cactaceae</taxon>
        <taxon>Cactoideae</taxon>
        <taxon>Echinocereeae</taxon>
        <taxon>Carnegiea</taxon>
    </lineage>
</organism>
<protein>
    <submittedName>
        <fullName evidence="2">Uncharacterized protein</fullName>
    </submittedName>
</protein>
<sequence length="155" mass="16562">MASSKSTSNMSSSKSNVTPKSQQKASTRFTDLFAFDGPAPERTNSQLAMIWFVPALARVLAKGADLFAHISDQWFPGTSIVFSVAPLVPLSKGETVESKNERLMISNAELLHGRLRARHVGVHGLSFHGTCQTCGALVKAQDCTLTGGVPNFQGA</sequence>
<proteinExistence type="predicted"/>
<feature type="region of interest" description="Disordered" evidence="1">
    <location>
        <begin position="1"/>
        <end position="24"/>
    </location>
</feature>
<dbReference type="OrthoDB" id="513190at2759"/>
<keyword evidence="3" id="KW-1185">Reference proteome</keyword>
<evidence type="ECO:0000313" key="3">
    <source>
        <dbReference type="Proteomes" id="UP001153076"/>
    </source>
</evidence>
<evidence type="ECO:0000313" key="2">
    <source>
        <dbReference type="EMBL" id="KAJ8445928.1"/>
    </source>
</evidence>
<name>A0A9Q1KM47_9CARY</name>
<dbReference type="AlphaFoldDB" id="A0A9Q1KM47"/>
<feature type="compositionally biased region" description="Low complexity" evidence="1">
    <location>
        <begin position="1"/>
        <end position="16"/>
    </location>
</feature>
<dbReference type="EMBL" id="JAKOGI010000068">
    <property type="protein sequence ID" value="KAJ8445928.1"/>
    <property type="molecule type" value="Genomic_DNA"/>
</dbReference>
<dbReference type="Proteomes" id="UP001153076">
    <property type="component" value="Unassembled WGS sequence"/>
</dbReference>